<evidence type="ECO:0000256" key="9">
    <source>
        <dbReference type="SAM" id="MobiDB-lite"/>
    </source>
</evidence>
<proteinExistence type="inferred from homology"/>
<reference evidence="11 12" key="1">
    <citation type="submission" date="2023-10" db="EMBL/GenBank/DDBJ databases">
        <title>Chromosome-scale genome assembly provides insights into flower coloration mechanisms of Canna indica.</title>
        <authorList>
            <person name="Li C."/>
        </authorList>
    </citation>
    <scope>NUCLEOTIDE SEQUENCE [LARGE SCALE GENOMIC DNA]</scope>
    <source>
        <tissue evidence="11">Flower</tissue>
    </source>
</reference>
<organism evidence="11 12">
    <name type="scientific">Canna indica</name>
    <name type="common">Indian-shot</name>
    <dbReference type="NCBI Taxonomy" id="4628"/>
    <lineage>
        <taxon>Eukaryota</taxon>
        <taxon>Viridiplantae</taxon>
        <taxon>Streptophyta</taxon>
        <taxon>Embryophyta</taxon>
        <taxon>Tracheophyta</taxon>
        <taxon>Spermatophyta</taxon>
        <taxon>Magnoliopsida</taxon>
        <taxon>Liliopsida</taxon>
        <taxon>Zingiberales</taxon>
        <taxon>Cannaceae</taxon>
        <taxon>Canna</taxon>
    </lineage>
</organism>
<dbReference type="CDD" id="cd00086">
    <property type="entry name" value="homeodomain"/>
    <property type="match status" value="1"/>
</dbReference>
<keyword evidence="5 8" id="KW-0371">Homeobox</keyword>
<evidence type="ECO:0000259" key="10">
    <source>
        <dbReference type="PROSITE" id="PS50071"/>
    </source>
</evidence>
<keyword evidence="6" id="KW-0804">Transcription</keyword>
<keyword evidence="3" id="KW-0805">Transcription regulation</keyword>
<comment type="subcellular location">
    <subcellularLocation>
        <location evidence="1 8">Nucleus</location>
    </subcellularLocation>
</comment>
<dbReference type="SUPFAM" id="SSF46689">
    <property type="entry name" value="Homeodomain-like"/>
    <property type="match status" value="1"/>
</dbReference>
<keyword evidence="4 8" id="KW-0238">DNA-binding</keyword>
<evidence type="ECO:0000256" key="4">
    <source>
        <dbReference type="ARBA" id="ARBA00023125"/>
    </source>
</evidence>
<evidence type="ECO:0000313" key="12">
    <source>
        <dbReference type="Proteomes" id="UP001327560"/>
    </source>
</evidence>
<dbReference type="PROSITE" id="PS50071">
    <property type="entry name" value="HOMEOBOX_2"/>
    <property type="match status" value="1"/>
</dbReference>
<evidence type="ECO:0000256" key="7">
    <source>
        <dbReference type="ARBA" id="ARBA00023242"/>
    </source>
</evidence>
<comment type="similarity">
    <text evidence="2">Belongs to the TALE/BELL homeobox family.</text>
</comment>
<dbReference type="PANTHER" id="PTHR11850">
    <property type="entry name" value="HOMEOBOX PROTEIN TRANSCRIPTION FACTORS"/>
    <property type="match status" value="1"/>
</dbReference>
<dbReference type="InterPro" id="IPR050224">
    <property type="entry name" value="TALE_homeobox"/>
</dbReference>
<dbReference type="InterPro" id="IPR009057">
    <property type="entry name" value="Homeodomain-like_sf"/>
</dbReference>
<dbReference type="InterPro" id="IPR008422">
    <property type="entry name" value="KN_HD"/>
</dbReference>
<evidence type="ECO:0000256" key="5">
    <source>
        <dbReference type="ARBA" id="ARBA00023155"/>
    </source>
</evidence>
<protein>
    <recommendedName>
        <fullName evidence="10">Homeobox domain-containing protein</fullName>
    </recommendedName>
</protein>
<dbReference type="FunFam" id="1.10.10.60:FF:000083">
    <property type="entry name" value="BEL1-like homeodomain protein 4"/>
    <property type="match status" value="1"/>
</dbReference>
<evidence type="ECO:0000313" key="11">
    <source>
        <dbReference type="EMBL" id="WOL07477.1"/>
    </source>
</evidence>
<dbReference type="GO" id="GO:0003677">
    <property type="term" value="F:DNA binding"/>
    <property type="evidence" value="ECO:0007669"/>
    <property type="project" value="UniProtKB-UniRule"/>
</dbReference>
<dbReference type="InterPro" id="IPR006563">
    <property type="entry name" value="POX_dom"/>
</dbReference>
<evidence type="ECO:0000256" key="8">
    <source>
        <dbReference type="PROSITE-ProRule" id="PRU00108"/>
    </source>
</evidence>
<dbReference type="Gene3D" id="1.10.10.60">
    <property type="entry name" value="Homeodomain-like"/>
    <property type="match status" value="1"/>
</dbReference>
<dbReference type="InterPro" id="IPR001356">
    <property type="entry name" value="HD"/>
</dbReference>
<name>A0AAQ3KFW3_9LILI</name>
<dbReference type="SMART" id="SM00389">
    <property type="entry name" value="HOX"/>
    <property type="match status" value="1"/>
</dbReference>
<dbReference type="GO" id="GO:0006355">
    <property type="term" value="P:regulation of DNA-templated transcription"/>
    <property type="evidence" value="ECO:0007669"/>
    <property type="project" value="InterPro"/>
</dbReference>
<dbReference type="EMBL" id="CP136894">
    <property type="protein sequence ID" value="WOL07477.1"/>
    <property type="molecule type" value="Genomic_DNA"/>
</dbReference>
<evidence type="ECO:0000256" key="1">
    <source>
        <dbReference type="ARBA" id="ARBA00004123"/>
    </source>
</evidence>
<evidence type="ECO:0000256" key="2">
    <source>
        <dbReference type="ARBA" id="ARBA00006454"/>
    </source>
</evidence>
<feature type="domain" description="Homeobox" evidence="10">
    <location>
        <begin position="347"/>
        <end position="410"/>
    </location>
</feature>
<dbReference type="SMART" id="SM00574">
    <property type="entry name" value="POX"/>
    <property type="match status" value="1"/>
</dbReference>
<dbReference type="Pfam" id="PF07526">
    <property type="entry name" value="POX"/>
    <property type="match status" value="1"/>
</dbReference>
<dbReference type="AlphaFoldDB" id="A0AAQ3KFW3"/>
<accession>A0AAQ3KFW3</accession>
<keyword evidence="7 8" id="KW-0539">Nucleus</keyword>
<feature type="compositionally biased region" description="Low complexity" evidence="9">
    <location>
        <begin position="193"/>
        <end position="204"/>
    </location>
</feature>
<dbReference type="GO" id="GO:0005634">
    <property type="term" value="C:nucleus"/>
    <property type="evidence" value="ECO:0007669"/>
    <property type="project" value="UniProtKB-SubCell"/>
</dbReference>
<feature type="region of interest" description="Disordered" evidence="9">
    <location>
        <begin position="193"/>
        <end position="220"/>
    </location>
</feature>
<gene>
    <name evidence="11" type="ORF">Cni_G16218</name>
</gene>
<evidence type="ECO:0000256" key="6">
    <source>
        <dbReference type="ARBA" id="ARBA00023163"/>
    </source>
</evidence>
<sequence>MAHESQHHRHQAFTYTNFSSANDFVTHSFPPSHEQELYSLPAAPGMEFLGIPPKPDHNIDDDHTWRVSFPMTGTSSFAAASGYLQTPEVMATTAPLNPWKPPNRMLRDVGDSSARFLFPSNGQPSSGLSLSLNQAEPSNSGYDQPLFRHRVLSNSRDNLLEKPLEFQQQNLKSSKYLIPARQLLNEFCSLNTSSISGSSKQKASVAKRGEEGASSSSSTLNQALYGSLEPHELKARKAKLLWMLEEVDRRYRKYREQMKAVVSSFEEMAGEGAATVYLTLSSKIMSRHFRCLKDAISGQIQAIRRATGEKDDAAALGATKGETPRLKLIDQCIRQHRAFQQTGMMESHPWRPQRGLPERSVSILRAWLFEHFLSPYPSDVDKHILARQAGLSRSQVSNWFINARVRLWKPMVEEMYLEETKEQEKSQTPQEHNYYACQVETTEEQKPLTGAMLSADHSDSLSCIISNSSGRRDRTNSQAPHTAGEHFGVIDMDFASQWGSRHSSGSGSVSLTLGLQQHNGGGGVSLSFSPPVAAQQSLLFTREQMEECQPSQLPSILDGGETQNLRYRNLMGAQVMRDLAG</sequence>
<keyword evidence="12" id="KW-1185">Reference proteome</keyword>
<dbReference type="Pfam" id="PF05920">
    <property type="entry name" value="Homeobox_KN"/>
    <property type="match status" value="1"/>
</dbReference>
<dbReference type="Proteomes" id="UP001327560">
    <property type="component" value="Chromosome 5"/>
</dbReference>
<evidence type="ECO:0000256" key="3">
    <source>
        <dbReference type="ARBA" id="ARBA00023015"/>
    </source>
</evidence>
<feature type="DNA-binding region" description="Homeobox" evidence="8">
    <location>
        <begin position="349"/>
        <end position="411"/>
    </location>
</feature>